<dbReference type="RefSeq" id="WP_318103538.1">
    <property type="nucleotide sequence ID" value="NZ_CP137573.1"/>
</dbReference>
<gene>
    <name evidence="3" type="ORF">R2D22_14210</name>
</gene>
<accession>A0ABZ0LSM7</accession>
<evidence type="ECO:0000256" key="2">
    <source>
        <dbReference type="SAM" id="SignalP"/>
    </source>
</evidence>
<evidence type="ECO:0000313" key="4">
    <source>
        <dbReference type="Proteomes" id="UP001301731"/>
    </source>
</evidence>
<feature type="signal peptide" evidence="2">
    <location>
        <begin position="1"/>
        <end position="30"/>
    </location>
</feature>
<sequence>MRIALRTALATAAVAGVALTPVLTAGAAHAADAPAAASAAEPKSSEIPLVNALVAYITETEPKVFTARIVKDGETLGTLRAGSAPGAPAVDRKVFAGVEVTLKADGEIGAVVVDEEKPQGELVKRYEYAHGYEAVVYKQGDGAFSALIRKDGSVIDTLTVDKAKGKTYDSGNYGGMSVELFSDGNLVSTGVPGGLDDDSNQENPLGKFAKQDLGHGYKGLVTLKEGGKLTARILKGDKEVGRLHVNQTGKTRDEKVFGGEIRVTLHWNGELRAVWLGGDAQKPGKTTQTGTAQTTVVPKGGVAAGAELADGGDSTVLIASAAGATAAAAVLGFVVVRRRAGAGA</sequence>
<dbReference type="Proteomes" id="UP001301731">
    <property type="component" value="Chromosome"/>
</dbReference>
<keyword evidence="2" id="KW-0732">Signal</keyword>
<organism evidence="3 4">
    <name type="scientific">Streptomyces solicathayae</name>
    <dbReference type="NCBI Taxonomy" id="3081768"/>
    <lineage>
        <taxon>Bacteria</taxon>
        <taxon>Bacillati</taxon>
        <taxon>Actinomycetota</taxon>
        <taxon>Actinomycetes</taxon>
        <taxon>Kitasatosporales</taxon>
        <taxon>Streptomycetaceae</taxon>
        <taxon>Streptomyces</taxon>
    </lineage>
</organism>
<name>A0ABZ0LSM7_9ACTN</name>
<evidence type="ECO:0000313" key="3">
    <source>
        <dbReference type="EMBL" id="WOX22488.1"/>
    </source>
</evidence>
<keyword evidence="1" id="KW-1133">Transmembrane helix</keyword>
<keyword evidence="1" id="KW-0472">Membrane</keyword>
<protein>
    <submittedName>
        <fullName evidence="3">Uncharacterized protein</fullName>
    </submittedName>
</protein>
<dbReference type="EMBL" id="CP137573">
    <property type="protein sequence ID" value="WOX22488.1"/>
    <property type="molecule type" value="Genomic_DNA"/>
</dbReference>
<proteinExistence type="predicted"/>
<reference evidence="3 4" key="1">
    <citation type="submission" date="2023-10" db="EMBL/GenBank/DDBJ databases">
        <title>The genome sequence of Streptomyces sp. HUAS YS2.</title>
        <authorList>
            <person name="Mo P."/>
        </authorList>
    </citation>
    <scope>NUCLEOTIDE SEQUENCE [LARGE SCALE GENOMIC DNA]</scope>
    <source>
        <strain evidence="3 4">HUAS YS2</strain>
    </source>
</reference>
<feature type="transmembrane region" description="Helical" evidence="1">
    <location>
        <begin position="316"/>
        <end position="336"/>
    </location>
</feature>
<evidence type="ECO:0000256" key="1">
    <source>
        <dbReference type="SAM" id="Phobius"/>
    </source>
</evidence>
<keyword evidence="4" id="KW-1185">Reference proteome</keyword>
<keyword evidence="1" id="KW-0812">Transmembrane</keyword>
<feature type="chain" id="PRO_5046252176" evidence="2">
    <location>
        <begin position="31"/>
        <end position="344"/>
    </location>
</feature>